<feature type="signal peptide" evidence="1">
    <location>
        <begin position="1"/>
        <end position="25"/>
    </location>
</feature>
<dbReference type="OrthoDB" id="1030920at2"/>
<dbReference type="HOGENOM" id="CLU_851670_0_0_10"/>
<keyword evidence="1" id="KW-0732">Signal</keyword>
<sequence length="340" mass="38552">MKARLTYTLAILACMLVLGVNKSMATVTVTLTIDETADRPAALDVAANNLGLLLTEINRAQQAKSILTTKGLPMDDFALKSLLRLWAVTPFYCDDEEVVERCWVFKNGTMMVSHIPLIITPEDESFGVGAYQEAVVEFDSHGYITDFRLALDSHTAESMERCGSVVEKERQMIIMQYIERFRTAYNQRDSNYIEKIFSDDALIITGKVVTVRKRSDFGGMSQKVEYTKQTKEQYIRNLKKAFRRNKWIDVKFSEIGENGESGGCAGITRSTIDPTKYGVRLRQEWNSSSYSDKGYLFLLWEFPENGGDPIIHVRTWQPEWVGGKLQKPDDDISTLGAFDL</sequence>
<evidence type="ECO:0000256" key="1">
    <source>
        <dbReference type="SAM" id="SignalP"/>
    </source>
</evidence>
<organism evidence="2 3">
    <name type="scientific">Bacteroides finegoldii CL09T03C10</name>
    <dbReference type="NCBI Taxonomy" id="997888"/>
    <lineage>
        <taxon>Bacteria</taxon>
        <taxon>Pseudomonadati</taxon>
        <taxon>Bacteroidota</taxon>
        <taxon>Bacteroidia</taxon>
        <taxon>Bacteroidales</taxon>
        <taxon>Bacteroidaceae</taxon>
        <taxon>Bacteroides</taxon>
    </lineage>
</organism>
<name>K5CJC6_9BACE</name>
<dbReference type="Proteomes" id="UP000007995">
    <property type="component" value="Unassembled WGS sequence"/>
</dbReference>
<dbReference type="RefSeq" id="WP_007764650.1">
    <property type="nucleotide sequence ID" value="NZ_AKBZ01000002.1"/>
</dbReference>
<feature type="chain" id="PRO_5003885358" description="Nuclear transport factor 2 family protein" evidence="1">
    <location>
        <begin position="26"/>
        <end position="340"/>
    </location>
</feature>
<comment type="caution">
    <text evidence="2">The sequence shown here is derived from an EMBL/GenBank/DDBJ whole genome shotgun (WGS) entry which is preliminary data.</text>
</comment>
<evidence type="ECO:0008006" key="4">
    <source>
        <dbReference type="Google" id="ProtNLM"/>
    </source>
</evidence>
<protein>
    <recommendedName>
        <fullName evidence="4">Nuclear transport factor 2 family protein</fullName>
    </recommendedName>
</protein>
<dbReference type="AlphaFoldDB" id="K5CJC6"/>
<dbReference type="EMBL" id="AGXW01000012">
    <property type="protein sequence ID" value="EKJ89400.1"/>
    <property type="molecule type" value="Genomic_DNA"/>
</dbReference>
<evidence type="ECO:0000313" key="2">
    <source>
        <dbReference type="EMBL" id="EKJ89400.1"/>
    </source>
</evidence>
<gene>
    <name evidence="2" type="ORF">HMPREF1057_02941</name>
</gene>
<accession>K5CJC6</accession>
<evidence type="ECO:0000313" key="3">
    <source>
        <dbReference type="Proteomes" id="UP000007995"/>
    </source>
</evidence>
<proteinExistence type="predicted"/>
<reference evidence="2 3" key="1">
    <citation type="submission" date="2012-02" db="EMBL/GenBank/DDBJ databases">
        <title>The Genome Sequence of Bacteroides finegoldii CL09T03C10.</title>
        <authorList>
            <consortium name="The Broad Institute Genome Sequencing Platform"/>
            <person name="Earl A."/>
            <person name="Ward D."/>
            <person name="Feldgarden M."/>
            <person name="Gevers D."/>
            <person name="Zitomersky N.L."/>
            <person name="Coyne M.J."/>
            <person name="Comstock L.E."/>
            <person name="Young S.K."/>
            <person name="Zeng Q."/>
            <person name="Gargeya S."/>
            <person name="Fitzgerald M."/>
            <person name="Haas B."/>
            <person name="Abouelleil A."/>
            <person name="Alvarado L."/>
            <person name="Arachchi H.M."/>
            <person name="Berlin A."/>
            <person name="Chapman S.B."/>
            <person name="Gearin G."/>
            <person name="Goldberg J."/>
            <person name="Griggs A."/>
            <person name="Gujja S."/>
            <person name="Hansen M."/>
            <person name="Heiman D."/>
            <person name="Howarth C."/>
            <person name="Larimer J."/>
            <person name="Lui A."/>
            <person name="MacDonald P.J.P."/>
            <person name="McCowen C."/>
            <person name="Montmayeur A."/>
            <person name="Murphy C."/>
            <person name="Neiman D."/>
            <person name="Pearson M."/>
            <person name="Priest M."/>
            <person name="Roberts A."/>
            <person name="Saif S."/>
            <person name="Shea T."/>
            <person name="Sisk P."/>
            <person name="Stolte C."/>
            <person name="Sykes S."/>
            <person name="Wortman J."/>
            <person name="Nusbaum C."/>
            <person name="Birren B."/>
        </authorList>
    </citation>
    <scope>NUCLEOTIDE SEQUENCE [LARGE SCALE GENOMIC DNA]</scope>
    <source>
        <strain evidence="2 3">CL09T03C10</strain>
    </source>
</reference>